<dbReference type="EMBL" id="CAXITT010000196">
    <property type="protein sequence ID" value="CAL1535281.1"/>
    <property type="molecule type" value="Genomic_DNA"/>
</dbReference>
<dbReference type="PROSITE" id="PS50294">
    <property type="entry name" value="WD_REPEATS_REGION"/>
    <property type="match status" value="2"/>
</dbReference>
<dbReference type="PANTHER" id="PTHR19848:SF6">
    <property type="entry name" value="E3 UBIQUITIN-PROTEIN LIGASE TRAF7"/>
    <property type="match status" value="1"/>
</dbReference>
<name>A0AAV2HT48_LYMST</name>
<dbReference type="InterPro" id="IPR019775">
    <property type="entry name" value="WD40_repeat_CS"/>
</dbReference>
<organism evidence="10 11">
    <name type="scientific">Lymnaea stagnalis</name>
    <name type="common">Great pond snail</name>
    <name type="synonym">Helix stagnalis</name>
    <dbReference type="NCBI Taxonomy" id="6523"/>
    <lineage>
        <taxon>Eukaryota</taxon>
        <taxon>Metazoa</taxon>
        <taxon>Spiralia</taxon>
        <taxon>Lophotrochozoa</taxon>
        <taxon>Mollusca</taxon>
        <taxon>Gastropoda</taxon>
        <taxon>Heterobranchia</taxon>
        <taxon>Euthyneura</taxon>
        <taxon>Panpulmonata</taxon>
        <taxon>Hygrophila</taxon>
        <taxon>Lymnaeoidea</taxon>
        <taxon>Lymnaeidae</taxon>
        <taxon>Lymnaea</taxon>
    </lineage>
</organism>
<dbReference type="Gene3D" id="2.130.10.10">
    <property type="entry name" value="YVTN repeat-like/Quinoprotein amine dehydrogenase"/>
    <property type="match status" value="2"/>
</dbReference>
<dbReference type="InterPro" id="IPR013083">
    <property type="entry name" value="Znf_RING/FYVE/PHD"/>
</dbReference>
<dbReference type="InterPro" id="IPR015943">
    <property type="entry name" value="WD40/YVTN_repeat-like_dom_sf"/>
</dbReference>
<dbReference type="Gene3D" id="3.30.40.10">
    <property type="entry name" value="Zinc/RING finger domain, C3HC4 (zinc finger)"/>
    <property type="match status" value="2"/>
</dbReference>
<evidence type="ECO:0000256" key="4">
    <source>
        <dbReference type="ARBA" id="ARBA00022771"/>
    </source>
</evidence>
<keyword evidence="4 6" id="KW-0863">Zinc-finger</keyword>
<sequence length="621" mass="69611">SYSLPSSYFLRAEMNNTENSRNKYLYSTMTTENTESVEKLPTKFVSTPSSHLKCPLCGGLYRDPVINIKCGHTFCRSCAYTTTYCPTDNSHCDTSQLVVNRLVVGQIEDLQIYCRHGLEKGENGDWEQAPGLCSQIINFGKRNEHESTCLFALVPCPNSNSCKHMRKSDLERHQFECVNISCPFRKQGCSFISNQEKINDHIKQCAFKDGSKPNGPLSQKVHELELIVQTLQAENLKLVHEVTELKADNAQMATQLEQNKNFTQNLNQRLEALTSRIDQMNGPFSRRPRSTSQMSLVDGGSPSINSFNSLMSTRGSSPGKTYEKWEMPFQFKCIGTLRGHKDVVWALTTKKGRLFSGGADGIIKIWNLEKLAIGCMNNINAHTGMICCLATWANSVLSSGADKSIRFWNVDTCEQISIIESAHDDIVCAMVIHDNWLFTSSFSLIKVWEIKSLSLKATLTGIKHWVRALALGHNKDKIYSGSHNAINVWETSEDFQKLATIEHECGSVYSLAVNKTYIIAGNSGTYNQNIQIFNVDNHEFVMNLCGHLGTVTTLVISPSGRFLFSASHDCNIQMWSLEKLLPIQTLSRHQGSVNALTLHGDYLLSGSEDREIKVSSYFLFV</sequence>
<dbReference type="SMART" id="SM00184">
    <property type="entry name" value="RING"/>
    <property type="match status" value="1"/>
</dbReference>
<dbReference type="AlphaFoldDB" id="A0AAV2HT48"/>
<feature type="non-terminal residue" evidence="10">
    <location>
        <position position="1"/>
    </location>
</feature>
<evidence type="ECO:0000256" key="6">
    <source>
        <dbReference type="PROSITE-ProRule" id="PRU00175"/>
    </source>
</evidence>
<evidence type="ECO:0000256" key="5">
    <source>
        <dbReference type="ARBA" id="ARBA00022833"/>
    </source>
</evidence>
<keyword evidence="5" id="KW-0862">Zinc</keyword>
<evidence type="ECO:0000256" key="1">
    <source>
        <dbReference type="ARBA" id="ARBA00022574"/>
    </source>
</evidence>
<dbReference type="InterPro" id="IPR001680">
    <property type="entry name" value="WD40_rpt"/>
</dbReference>
<dbReference type="SUPFAM" id="SSF57850">
    <property type="entry name" value="RING/U-box"/>
    <property type="match status" value="1"/>
</dbReference>
<evidence type="ECO:0000256" key="3">
    <source>
        <dbReference type="ARBA" id="ARBA00022737"/>
    </source>
</evidence>
<feature type="coiled-coil region" evidence="8">
    <location>
        <begin position="228"/>
        <end position="273"/>
    </location>
</feature>
<proteinExistence type="predicted"/>
<keyword evidence="2" id="KW-0479">Metal-binding</keyword>
<feature type="repeat" description="WD" evidence="7">
    <location>
        <begin position="379"/>
        <end position="418"/>
    </location>
</feature>
<keyword evidence="1 7" id="KW-0853">WD repeat</keyword>
<dbReference type="GO" id="GO:0008270">
    <property type="term" value="F:zinc ion binding"/>
    <property type="evidence" value="ECO:0007669"/>
    <property type="project" value="UniProtKB-KW"/>
</dbReference>
<dbReference type="PANTHER" id="PTHR19848">
    <property type="entry name" value="WD40 REPEAT PROTEIN"/>
    <property type="match status" value="1"/>
</dbReference>
<keyword evidence="11" id="KW-1185">Reference proteome</keyword>
<evidence type="ECO:0000313" key="10">
    <source>
        <dbReference type="EMBL" id="CAL1535281.1"/>
    </source>
</evidence>
<dbReference type="SMART" id="SM00320">
    <property type="entry name" value="WD40"/>
    <property type="match status" value="7"/>
</dbReference>
<feature type="domain" description="RING-type" evidence="9">
    <location>
        <begin position="54"/>
        <end position="89"/>
    </location>
</feature>
<dbReference type="PROSITE" id="PS50089">
    <property type="entry name" value="ZF_RING_2"/>
    <property type="match status" value="1"/>
</dbReference>
<dbReference type="PROSITE" id="PS50082">
    <property type="entry name" value="WD_REPEATS_2"/>
    <property type="match status" value="3"/>
</dbReference>
<evidence type="ECO:0000313" key="11">
    <source>
        <dbReference type="Proteomes" id="UP001497497"/>
    </source>
</evidence>
<comment type="caution">
    <text evidence="10">The sequence shown here is derived from an EMBL/GenBank/DDBJ whole genome shotgun (WGS) entry which is preliminary data.</text>
</comment>
<accession>A0AAV2HT48</accession>
<dbReference type="GO" id="GO:0000027">
    <property type="term" value="P:ribosomal large subunit assembly"/>
    <property type="evidence" value="ECO:0007669"/>
    <property type="project" value="TreeGrafter"/>
</dbReference>
<dbReference type="InterPro" id="IPR017907">
    <property type="entry name" value="Znf_RING_CS"/>
</dbReference>
<evidence type="ECO:0000256" key="2">
    <source>
        <dbReference type="ARBA" id="ARBA00022723"/>
    </source>
</evidence>
<dbReference type="PROSITE" id="PS00678">
    <property type="entry name" value="WD_REPEATS_1"/>
    <property type="match status" value="2"/>
</dbReference>
<feature type="repeat" description="WD" evidence="7">
    <location>
        <begin position="544"/>
        <end position="585"/>
    </location>
</feature>
<dbReference type="InterPro" id="IPR036322">
    <property type="entry name" value="WD40_repeat_dom_sf"/>
</dbReference>
<dbReference type="PROSITE" id="PS00518">
    <property type="entry name" value="ZF_RING_1"/>
    <property type="match status" value="1"/>
</dbReference>
<protein>
    <recommendedName>
        <fullName evidence="9">RING-type domain-containing protein</fullName>
    </recommendedName>
</protein>
<dbReference type="GO" id="GO:0005730">
    <property type="term" value="C:nucleolus"/>
    <property type="evidence" value="ECO:0007669"/>
    <property type="project" value="TreeGrafter"/>
</dbReference>
<dbReference type="SUPFAM" id="SSF50978">
    <property type="entry name" value="WD40 repeat-like"/>
    <property type="match status" value="1"/>
</dbReference>
<dbReference type="GO" id="GO:0007219">
    <property type="term" value="P:Notch signaling pathway"/>
    <property type="evidence" value="ECO:0007669"/>
    <property type="project" value="TreeGrafter"/>
</dbReference>
<evidence type="ECO:0000259" key="9">
    <source>
        <dbReference type="PROSITE" id="PS50089"/>
    </source>
</evidence>
<dbReference type="SUPFAM" id="SSF49599">
    <property type="entry name" value="TRAF domain-like"/>
    <property type="match status" value="1"/>
</dbReference>
<keyword evidence="8" id="KW-0175">Coiled coil</keyword>
<evidence type="ECO:0000256" key="8">
    <source>
        <dbReference type="SAM" id="Coils"/>
    </source>
</evidence>
<dbReference type="CDD" id="cd00200">
    <property type="entry name" value="WD40"/>
    <property type="match status" value="1"/>
</dbReference>
<dbReference type="Pfam" id="PF00400">
    <property type="entry name" value="WD40"/>
    <property type="match status" value="4"/>
</dbReference>
<gene>
    <name evidence="10" type="ORF">GSLYS_00009241001</name>
</gene>
<reference evidence="10 11" key="1">
    <citation type="submission" date="2024-04" db="EMBL/GenBank/DDBJ databases">
        <authorList>
            <consortium name="Genoscope - CEA"/>
            <person name="William W."/>
        </authorList>
    </citation>
    <scope>NUCLEOTIDE SEQUENCE [LARGE SCALE GENOMIC DNA]</scope>
</reference>
<dbReference type="Proteomes" id="UP001497497">
    <property type="component" value="Unassembled WGS sequence"/>
</dbReference>
<dbReference type="Pfam" id="PF13445">
    <property type="entry name" value="zf-RING_UBOX"/>
    <property type="match status" value="1"/>
</dbReference>
<feature type="repeat" description="WD" evidence="7">
    <location>
        <begin position="337"/>
        <end position="369"/>
    </location>
</feature>
<dbReference type="InterPro" id="IPR001841">
    <property type="entry name" value="Znf_RING"/>
</dbReference>
<evidence type="ECO:0000256" key="7">
    <source>
        <dbReference type="PROSITE-ProRule" id="PRU00221"/>
    </source>
</evidence>
<dbReference type="InterPro" id="IPR027370">
    <property type="entry name" value="Znf-RING_euk"/>
</dbReference>
<keyword evidence="3" id="KW-0677">Repeat</keyword>